<feature type="region of interest" description="Disordered" evidence="1">
    <location>
        <begin position="225"/>
        <end position="249"/>
    </location>
</feature>
<dbReference type="Pfam" id="PF01797">
    <property type="entry name" value="Y1_Tnp"/>
    <property type="match status" value="1"/>
</dbReference>
<keyword evidence="4" id="KW-1185">Reference proteome</keyword>
<name>A0AAW6U771_9BACT</name>
<dbReference type="SUPFAM" id="SSF143422">
    <property type="entry name" value="Transposase IS200-like"/>
    <property type="match status" value="1"/>
</dbReference>
<sequence>MAGCAHHIVQRGNNRQDVFFVDDDRRVYLDLLAAQAARYGLAIEGYCLMSNHVHLVGVPSTEEALAQAVGRTHFRYTQYINRFHRRSGHLWQGRFYSCALDTRHFWTAMKYIELNPIRARLCRKPWRYEWSSAAAHVGELGRRGQVRPGGQNPSASLSTGGTVPVLLDLEEWGKHMSPDQWQEELTEGLTPTEMEALRLRTHTGRPLGSDAFLSKLETVLGRRVRPLPIGRPRNAKAPDPKPVKRRTYR</sequence>
<evidence type="ECO:0000313" key="3">
    <source>
        <dbReference type="EMBL" id="MDI6451908.1"/>
    </source>
</evidence>
<feature type="domain" description="Transposase IS200-like" evidence="2">
    <location>
        <begin position="1"/>
        <end position="115"/>
    </location>
</feature>
<evidence type="ECO:0000259" key="2">
    <source>
        <dbReference type="SMART" id="SM01321"/>
    </source>
</evidence>
<proteinExistence type="predicted"/>
<dbReference type="GO" id="GO:0003677">
    <property type="term" value="F:DNA binding"/>
    <property type="evidence" value="ECO:0007669"/>
    <property type="project" value="InterPro"/>
</dbReference>
<dbReference type="EMBL" id="JASCXX010000098">
    <property type="protein sequence ID" value="MDI6451908.1"/>
    <property type="molecule type" value="Genomic_DNA"/>
</dbReference>
<evidence type="ECO:0000313" key="4">
    <source>
        <dbReference type="Proteomes" id="UP001431776"/>
    </source>
</evidence>
<dbReference type="InterPro" id="IPR036515">
    <property type="entry name" value="Transposase_17_sf"/>
</dbReference>
<gene>
    <name evidence="3" type="ORF">QJ522_22810</name>
</gene>
<dbReference type="Gene3D" id="3.30.70.1290">
    <property type="entry name" value="Transposase IS200-like"/>
    <property type="match status" value="1"/>
</dbReference>
<organism evidence="3 4">
    <name type="scientific">Anaerobaca lacustris</name>
    <dbReference type="NCBI Taxonomy" id="3044600"/>
    <lineage>
        <taxon>Bacteria</taxon>
        <taxon>Pseudomonadati</taxon>
        <taxon>Planctomycetota</taxon>
        <taxon>Phycisphaerae</taxon>
        <taxon>Sedimentisphaerales</taxon>
        <taxon>Anaerobacaceae</taxon>
        <taxon>Anaerobaca</taxon>
    </lineage>
</organism>
<reference evidence="3" key="1">
    <citation type="submission" date="2023-05" db="EMBL/GenBank/DDBJ databases">
        <title>Anaerotaeda fermentans gen. nov., sp. nov., a novel anaerobic planctomycete of the new family within the order Sedimentisphaerales isolated from Taman Peninsula, Russia.</title>
        <authorList>
            <person name="Khomyakova M.A."/>
            <person name="Merkel A.Y."/>
            <person name="Slobodkin A.I."/>
        </authorList>
    </citation>
    <scope>NUCLEOTIDE SEQUENCE</scope>
    <source>
        <strain evidence="3">M17dextr</strain>
    </source>
</reference>
<dbReference type="RefSeq" id="WP_349247314.1">
    <property type="nucleotide sequence ID" value="NZ_JASCXX010000098.1"/>
</dbReference>
<accession>A0AAW6U771</accession>
<dbReference type="PANTHER" id="PTHR34322">
    <property type="entry name" value="TRANSPOSASE, Y1_TNP DOMAIN-CONTAINING"/>
    <property type="match status" value="1"/>
</dbReference>
<dbReference type="GO" id="GO:0006313">
    <property type="term" value="P:DNA transposition"/>
    <property type="evidence" value="ECO:0007669"/>
    <property type="project" value="InterPro"/>
</dbReference>
<comment type="caution">
    <text evidence="3">The sequence shown here is derived from an EMBL/GenBank/DDBJ whole genome shotgun (WGS) entry which is preliminary data.</text>
</comment>
<dbReference type="Proteomes" id="UP001431776">
    <property type="component" value="Unassembled WGS sequence"/>
</dbReference>
<evidence type="ECO:0000256" key="1">
    <source>
        <dbReference type="SAM" id="MobiDB-lite"/>
    </source>
</evidence>
<dbReference type="GO" id="GO:0004803">
    <property type="term" value="F:transposase activity"/>
    <property type="evidence" value="ECO:0007669"/>
    <property type="project" value="InterPro"/>
</dbReference>
<dbReference type="AlphaFoldDB" id="A0AAW6U771"/>
<dbReference type="InterPro" id="IPR002686">
    <property type="entry name" value="Transposase_17"/>
</dbReference>
<dbReference type="SMART" id="SM01321">
    <property type="entry name" value="Y1_Tnp"/>
    <property type="match status" value="1"/>
</dbReference>
<protein>
    <submittedName>
        <fullName evidence="3">Transposase</fullName>
    </submittedName>
</protein>
<dbReference type="PANTHER" id="PTHR34322:SF2">
    <property type="entry name" value="TRANSPOSASE IS200-LIKE DOMAIN-CONTAINING PROTEIN"/>
    <property type="match status" value="1"/>
</dbReference>